<name>A0ACC0ANL4_CATRO</name>
<evidence type="ECO:0000313" key="1">
    <source>
        <dbReference type="EMBL" id="KAI5662032.1"/>
    </source>
</evidence>
<sequence length="163" mass="19013">MNFGFMAIEHMLATKISSTKCFPYGCSLTKFFQNFVLNLVGVGDHIGIGKIYNKHTFKRMGFSRNKEGMLERGKQEDNDESDEDDEENEGQETMNMDEEESEEKPEEETFRREIKQKKRQERVEEGQSSKSMSQSMEMIASMQASMNSHFDAEIERYRTFKKG</sequence>
<protein>
    <submittedName>
        <fullName evidence="1">Uncharacterized protein</fullName>
    </submittedName>
</protein>
<evidence type="ECO:0000313" key="2">
    <source>
        <dbReference type="Proteomes" id="UP001060085"/>
    </source>
</evidence>
<keyword evidence="2" id="KW-1185">Reference proteome</keyword>
<comment type="caution">
    <text evidence="1">The sequence shown here is derived from an EMBL/GenBank/DDBJ whole genome shotgun (WGS) entry which is preliminary data.</text>
</comment>
<gene>
    <name evidence="1" type="ORF">M9H77_21355</name>
</gene>
<reference evidence="2" key="1">
    <citation type="journal article" date="2023" name="Nat. Plants">
        <title>Single-cell RNA sequencing provides a high-resolution roadmap for understanding the multicellular compartmentation of specialized metabolism.</title>
        <authorList>
            <person name="Sun S."/>
            <person name="Shen X."/>
            <person name="Li Y."/>
            <person name="Li Y."/>
            <person name="Wang S."/>
            <person name="Li R."/>
            <person name="Zhang H."/>
            <person name="Shen G."/>
            <person name="Guo B."/>
            <person name="Wei J."/>
            <person name="Xu J."/>
            <person name="St-Pierre B."/>
            <person name="Chen S."/>
            <person name="Sun C."/>
        </authorList>
    </citation>
    <scope>NUCLEOTIDE SEQUENCE [LARGE SCALE GENOMIC DNA]</scope>
</reference>
<dbReference type="EMBL" id="CM044705">
    <property type="protein sequence ID" value="KAI5662032.1"/>
    <property type="molecule type" value="Genomic_DNA"/>
</dbReference>
<dbReference type="Proteomes" id="UP001060085">
    <property type="component" value="Linkage Group LG05"/>
</dbReference>
<proteinExistence type="predicted"/>
<organism evidence="1 2">
    <name type="scientific">Catharanthus roseus</name>
    <name type="common">Madagascar periwinkle</name>
    <name type="synonym">Vinca rosea</name>
    <dbReference type="NCBI Taxonomy" id="4058"/>
    <lineage>
        <taxon>Eukaryota</taxon>
        <taxon>Viridiplantae</taxon>
        <taxon>Streptophyta</taxon>
        <taxon>Embryophyta</taxon>
        <taxon>Tracheophyta</taxon>
        <taxon>Spermatophyta</taxon>
        <taxon>Magnoliopsida</taxon>
        <taxon>eudicotyledons</taxon>
        <taxon>Gunneridae</taxon>
        <taxon>Pentapetalae</taxon>
        <taxon>asterids</taxon>
        <taxon>lamiids</taxon>
        <taxon>Gentianales</taxon>
        <taxon>Apocynaceae</taxon>
        <taxon>Rauvolfioideae</taxon>
        <taxon>Vinceae</taxon>
        <taxon>Catharanthinae</taxon>
        <taxon>Catharanthus</taxon>
    </lineage>
</organism>
<accession>A0ACC0ANL4</accession>